<feature type="signal peptide" evidence="1">
    <location>
        <begin position="1"/>
        <end position="23"/>
    </location>
</feature>
<reference evidence="3" key="1">
    <citation type="journal article" date="2019" name="Int. J. Syst. Evol. Microbiol.">
        <title>The Global Catalogue of Microorganisms (GCM) 10K type strain sequencing project: providing services to taxonomists for standard genome sequencing and annotation.</title>
        <authorList>
            <consortium name="The Broad Institute Genomics Platform"/>
            <consortium name="The Broad Institute Genome Sequencing Center for Infectious Disease"/>
            <person name="Wu L."/>
            <person name="Ma J."/>
        </authorList>
    </citation>
    <scope>NUCLEOTIDE SEQUENCE [LARGE SCALE GENOMIC DNA]</scope>
    <source>
        <strain evidence="3">KCTC 33842</strain>
    </source>
</reference>
<dbReference type="RefSeq" id="WP_386845038.1">
    <property type="nucleotide sequence ID" value="NZ_JBHUMK010000037.1"/>
</dbReference>
<comment type="caution">
    <text evidence="2">The sequence shown here is derived from an EMBL/GenBank/DDBJ whole genome shotgun (WGS) entry which is preliminary data.</text>
</comment>
<feature type="chain" id="PRO_5047502750" evidence="1">
    <location>
        <begin position="24"/>
        <end position="185"/>
    </location>
</feature>
<accession>A0ABW5P381</accession>
<dbReference type="Proteomes" id="UP001597475">
    <property type="component" value="Unassembled WGS sequence"/>
</dbReference>
<sequence>MKKIFMTSALLLGGLSWAQTAPATPPAPAAPSTTLDAFLSQTGILTVRESLGTKSIPVSYGGTLSLEAVKVYTPGREAQALLGIRIGVNDGDKYSSTRYEFIELAEVDEMIKAIRYMVDAAPKLKTEFKPEMKFKSKSDVRIGLFNSIEGGFKGFAQASTETVYFLLDALTLTGDALAELKAKLK</sequence>
<keyword evidence="1" id="KW-0732">Signal</keyword>
<organism evidence="2 3">
    <name type="scientific">Deinococcus taklimakanensis</name>
    <dbReference type="NCBI Taxonomy" id="536443"/>
    <lineage>
        <taxon>Bacteria</taxon>
        <taxon>Thermotogati</taxon>
        <taxon>Deinococcota</taxon>
        <taxon>Deinococci</taxon>
        <taxon>Deinococcales</taxon>
        <taxon>Deinococcaceae</taxon>
        <taxon>Deinococcus</taxon>
    </lineage>
</organism>
<evidence type="ECO:0000256" key="1">
    <source>
        <dbReference type="SAM" id="SignalP"/>
    </source>
</evidence>
<dbReference type="EMBL" id="JBHUMK010000037">
    <property type="protein sequence ID" value="MFD2609563.1"/>
    <property type="molecule type" value="Genomic_DNA"/>
</dbReference>
<gene>
    <name evidence="2" type="ORF">ACFSR9_08945</name>
</gene>
<evidence type="ECO:0000313" key="2">
    <source>
        <dbReference type="EMBL" id="MFD2609563.1"/>
    </source>
</evidence>
<proteinExistence type="predicted"/>
<keyword evidence="3" id="KW-1185">Reference proteome</keyword>
<evidence type="ECO:0000313" key="3">
    <source>
        <dbReference type="Proteomes" id="UP001597475"/>
    </source>
</evidence>
<protein>
    <submittedName>
        <fullName evidence="2">Uncharacterized protein</fullName>
    </submittedName>
</protein>
<name>A0ABW5P381_9DEIO</name>